<dbReference type="OrthoDB" id="8670144at2"/>
<feature type="chain" id="PRO_5001863780" evidence="2">
    <location>
        <begin position="25"/>
        <end position="100"/>
    </location>
</feature>
<dbReference type="SUPFAM" id="SSF56935">
    <property type="entry name" value="Porins"/>
    <property type="match status" value="1"/>
</dbReference>
<dbReference type="PROSITE" id="PS00430">
    <property type="entry name" value="TONB_DEPENDENT_REC_1"/>
    <property type="match status" value="1"/>
</dbReference>
<name>A0A090T915_9VIBR</name>
<keyword evidence="4" id="KW-1185">Reference proteome</keyword>
<dbReference type="GO" id="GO:0006811">
    <property type="term" value="P:monoatomic ion transport"/>
    <property type="evidence" value="ECO:0007669"/>
    <property type="project" value="UniProtKB-KW"/>
</dbReference>
<dbReference type="Proteomes" id="UP000029224">
    <property type="component" value="Unassembled WGS sequence"/>
</dbReference>
<organism evidence="3 4">
    <name type="scientific">Vibrio maritimus</name>
    <dbReference type="NCBI Taxonomy" id="990268"/>
    <lineage>
        <taxon>Bacteria</taxon>
        <taxon>Pseudomonadati</taxon>
        <taxon>Pseudomonadota</taxon>
        <taxon>Gammaproteobacteria</taxon>
        <taxon>Vibrionales</taxon>
        <taxon>Vibrionaceae</taxon>
        <taxon>Vibrio</taxon>
    </lineage>
</organism>
<evidence type="ECO:0000313" key="4">
    <source>
        <dbReference type="Proteomes" id="UP000029224"/>
    </source>
</evidence>
<evidence type="ECO:0000256" key="2">
    <source>
        <dbReference type="SAM" id="SignalP"/>
    </source>
</evidence>
<comment type="caution">
    <text evidence="3">The sequence shown here is derived from an EMBL/GenBank/DDBJ whole genome shotgun (WGS) entry which is preliminary data.</text>
</comment>
<dbReference type="Gene3D" id="2.170.130.10">
    <property type="entry name" value="TonB-dependent receptor, plug domain"/>
    <property type="match status" value="1"/>
</dbReference>
<dbReference type="AlphaFoldDB" id="A0A090T915"/>
<evidence type="ECO:0000313" key="3">
    <source>
        <dbReference type="EMBL" id="GAL35753.1"/>
    </source>
</evidence>
<proteinExistence type="predicted"/>
<keyword evidence="1" id="KW-0813">Transport</keyword>
<dbReference type="EMBL" id="BBMT01000007">
    <property type="protein sequence ID" value="GAL35753.1"/>
    <property type="molecule type" value="Genomic_DNA"/>
</dbReference>
<dbReference type="InterPro" id="IPR010916">
    <property type="entry name" value="TonB_box_CS"/>
</dbReference>
<gene>
    <name evidence="3" type="ORF">JCM19240_600</name>
</gene>
<keyword evidence="1" id="KW-0406">Ion transport</keyword>
<reference evidence="3 4" key="1">
    <citation type="submission" date="2014-09" db="EMBL/GenBank/DDBJ databases">
        <title>Vibrio maritimus JCM 19240. (C210) whole genome shotgun sequence.</title>
        <authorList>
            <person name="Sawabe T."/>
            <person name="Meirelles P."/>
            <person name="Nakanishi M."/>
            <person name="Sayaka M."/>
            <person name="Hattori M."/>
            <person name="Ohkuma M."/>
        </authorList>
    </citation>
    <scope>NUCLEOTIDE SEQUENCE [LARGE SCALE GENOMIC DNA]</scope>
    <source>
        <strain evidence="3 4">JCM 19240</strain>
    </source>
</reference>
<dbReference type="InterPro" id="IPR037066">
    <property type="entry name" value="Plug_dom_sf"/>
</dbReference>
<feature type="signal peptide" evidence="2">
    <location>
        <begin position="1"/>
        <end position="24"/>
    </location>
</feature>
<evidence type="ECO:0000256" key="1">
    <source>
        <dbReference type="ARBA" id="ARBA00023065"/>
    </source>
</evidence>
<protein>
    <submittedName>
        <fullName evidence="3">Aerobactin siderophore receptor IutA</fullName>
    </submittedName>
</protein>
<keyword evidence="2" id="KW-0732">Signal</keyword>
<reference evidence="3 4" key="2">
    <citation type="submission" date="2014-09" db="EMBL/GenBank/DDBJ databases">
        <authorList>
            <consortium name="NBRP consortium"/>
            <person name="Sawabe T."/>
            <person name="Meirelles P."/>
            <person name="Nakanishi M."/>
            <person name="Sayaka M."/>
            <person name="Hattori M."/>
            <person name="Ohkuma M."/>
        </authorList>
    </citation>
    <scope>NUCLEOTIDE SEQUENCE [LARGE SCALE GENOMIC DNA]</scope>
    <source>
        <strain evidence="3 4">JCM 19240</strain>
    </source>
</reference>
<accession>A0A090T915</accession>
<keyword evidence="3" id="KW-0675">Receptor</keyword>
<sequence length="100" mass="10762">MNTLVRKGLPLTTLAILVHSAAYASPKSDLETVIVTGSKIQSTIADSATTMWVIDQKELEKQINAGADLKGALGRLIPGFDFGSGSRTNYSQNLRGAQRW</sequence>